<evidence type="ECO:0000256" key="1">
    <source>
        <dbReference type="SAM" id="MobiDB-lite"/>
    </source>
</evidence>
<reference evidence="2" key="2">
    <citation type="submission" date="2020-11" db="EMBL/GenBank/DDBJ databases">
        <authorList>
            <person name="McCartney M.A."/>
            <person name="Auch B."/>
            <person name="Kono T."/>
            <person name="Mallez S."/>
            <person name="Becker A."/>
            <person name="Gohl D.M."/>
            <person name="Silverstein K.A.T."/>
            <person name="Koren S."/>
            <person name="Bechman K.B."/>
            <person name="Herman A."/>
            <person name="Abrahante J.E."/>
            <person name="Garbe J."/>
        </authorList>
    </citation>
    <scope>NUCLEOTIDE SEQUENCE</scope>
    <source>
        <strain evidence="2">Duluth1</strain>
        <tissue evidence="2">Whole animal</tissue>
    </source>
</reference>
<gene>
    <name evidence="2" type="ORF">DPMN_120897</name>
</gene>
<sequence length="83" mass="9508">MAQGGDPNLREEFEALRRKNEALADKCDTLALERHLQLLKRDNMRTGLCTPVPERETSVPQSKANDFEEDSIETFEYCEGSYV</sequence>
<keyword evidence="3" id="KW-1185">Reference proteome</keyword>
<dbReference type="AlphaFoldDB" id="A0A9D4GPG2"/>
<protein>
    <submittedName>
        <fullName evidence="2">Uncharacterized protein</fullName>
    </submittedName>
</protein>
<comment type="caution">
    <text evidence="2">The sequence shown here is derived from an EMBL/GenBank/DDBJ whole genome shotgun (WGS) entry which is preliminary data.</text>
</comment>
<dbReference type="EMBL" id="JAIWYP010000005">
    <property type="protein sequence ID" value="KAH3819164.1"/>
    <property type="molecule type" value="Genomic_DNA"/>
</dbReference>
<evidence type="ECO:0000313" key="2">
    <source>
        <dbReference type="EMBL" id="KAH3819164.1"/>
    </source>
</evidence>
<evidence type="ECO:0000313" key="3">
    <source>
        <dbReference type="Proteomes" id="UP000828390"/>
    </source>
</evidence>
<organism evidence="2 3">
    <name type="scientific">Dreissena polymorpha</name>
    <name type="common">Zebra mussel</name>
    <name type="synonym">Mytilus polymorpha</name>
    <dbReference type="NCBI Taxonomy" id="45954"/>
    <lineage>
        <taxon>Eukaryota</taxon>
        <taxon>Metazoa</taxon>
        <taxon>Spiralia</taxon>
        <taxon>Lophotrochozoa</taxon>
        <taxon>Mollusca</taxon>
        <taxon>Bivalvia</taxon>
        <taxon>Autobranchia</taxon>
        <taxon>Heteroconchia</taxon>
        <taxon>Euheterodonta</taxon>
        <taxon>Imparidentia</taxon>
        <taxon>Neoheterodontei</taxon>
        <taxon>Myida</taxon>
        <taxon>Dreissenoidea</taxon>
        <taxon>Dreissenidae</taxon>
        <taxon>Dreissena</taxon>
    </lineage>
</organism>
<proteinExistence type="predicted"/>
<accession>A0A9D4GPG2</accession>
<dbReference type="Proteomes" id="UP000828390">
    <property type="component" value="Unassembled WGS sequence"/>
</dbReference>
<name>A0A9D4GPG2_DREPO</name>
<reference evidence="2" key="1">
    <citation type="journal article" date="2019" name="bioRxiv">
        <title>The Genome of the Zebra Mussel, Dreissena polymorpha: A Resource for Invasive Species Research.</title>
        <authorList>
            <person name="McCartney M.A."/>
            <person name="Auch B."/>
            <person name="Kono T."/>
            <person name="Mallez S."/>
            <person name="Zhang Y."/>
            <person name="Obille A."/>
            <person name="Becker A."/>
            <person name="Abrahante J.E."/>
            <person name="Garbe J."/>
            <person name="Badalamenti J.P."/>
            <person name="Herman A."/>
            <person name="Mangelson H."/>
            <person name="Liachko I."/>
            <person name="Sullivan S."/>
            <person name="Sone E.D."/>
            <person name="Koren S."/>
            <person name="Silverstein K.A.T."/>
            <person name="Beckman K.B."/>
            <person name="Gohl D.M."/>
        </authorList>
    </citation>
    <scope>NUCLEOTIDE SEQUENCE</scope>
    <source>
        <strain evidence="2">Duluth1</strain>
        <tissue evidence="2">Whole animal</tissue>
    </source>
</reference>
<feature type="region of interest" description="Disordered" evidence="1">
    <location>
        <begin position="47"/>
        <end position="67"/>
    </location>
</feature>